<keyword evidence="2" id="KW-0812">Transmembrane</keyword>
<dbReference type="InterPro" id="IPR036457">
    <property type="entry name" value="PPM-type-like_dom_sf"/>
</dbReference>
<evidence type="ECO:0000313" key="5">
    <source>
        <dbReference type="Proteomes" id="UP000824072"/>
    </source>
</evidence>
<feature type="domain" description="PPM-type phosphatase" evidence="3">
    <location>
        <begin position="550"/>
        <end position="754"/>
    </location>
</feature>
<dbReference type="Proteomes" id="UP000824072">
    <property type="component" value="Unassembled WGS sequence"/>
</dbReference>
<proteinExistence type="predicted"/>
<feature type="transmembrane region" description="Helical" evidence="2">
    <location>
        <begin position="74"/>
        <end position="94"/>
    </location>
</feature>
<dbReference type="SUPFAM" id="SSF81606">
    <property type="entry name" value="PP2C-like"/>
    <property type="match status" value="1"/>
</dbReference>
<reference evidence="4" key="2">
    <citation type="journal article" date="2021" name="PeerJ">
        <title>Extensive microbial diversity within the chicken gut microbiome revealed by metagenomics and culture.</title>
        <authorList>
            <person name="Gilroy R."/>
            <person name="Ravi A."/>
            <person name="Getino M."/>
            <person name="Pursley I."/>
            <person name="Horton D.L."/>
            <person name="Alikhan N.F."/>
            <person name="Baker D."/>
            <person name="Gharbi K."/>
            <person name="Hall N."/>
            <person name="Watson M."/>
            <person name="Adriaenssens E.M."/>
            <person name="Foster-Nyarko E."/>
            <person name="Jarju S."/>
            <person name="Secka A."/>
            <person name="Antonio M."/>
            <person name="Oren A."/>
            <person name="Chaudhuri R.R."/>
            <person name="La Ragione R."/>
            <person name="Hildebrand F."/>
            <person name="Pallen M.J."/>
        </authorList>
    </citation>
    <scope>NUCLEOTIDE SEQUENCE</scope>
    <source>
        <strain evidence="4">ChiHcec3-11533</strain>
    </source>
</reference>
<accession>A0A9D1LCH9</accession>
<protein>
    <submittedName>
        <fullName evidence="4">SpoIIE family protein phosphatase</fullName>
    </submittedName>
</protein>
<feature type="transmembrane region" description="Helical" evidence="2">
    <location>
        <begin position="136"/>
        <end position="157"/>
    </location>
</feature>
<dbReference type="SMART" id="SM00332">
    <property type="entry name" value="PP2Cc"/>
    <property type="match status" value="1"/>
</dbReference>
<dbReference type="InterPro" id="IPR052016">
    <property type="entry name" value="Bact_Sigma-Reg"/>
</dbReference>
<feature type="transmembrane region" description="Helical" evidence="2">
    <location>
        <begin position="106"/>
        <end position="124"/>
    </location>
</feature>
<dbReference type="InterPro" id="IPR001932">
    <property type="entry name" value="PPM-type_phosphatase-like_dom"/>
</dbReference>
<reference evidence="4" key="1">
    <citation type="submission" date="2020-10" db="EMBL/GenBank/DDBJ databases">
        <authorList>
            <person name="Gilroy R."/>
        </authorList>
    </citation>
    <scope>NUCLEOTIDE SEQUENCE</scope>
    <source>
        <strain evidence="4">ChiHcec3-11533</strain>
    </source>
</reference>
<organism evidence="4 5">
    <name type="scientific">Candidatus Pullichristensenella excrementigallinarum</name>
    <dbReference type="NCBI Taxonomy" id="2840907"/>
    <lineage>
        <taxon>Bacteria</taxon>
        <taxon>Bacillati</taxon>
        <taxon>Bacillota</taxon>
        <taxon>Clostridia</taxon>
        <taxon>Candidatus Pullichristensenella</taxon>
    </lineage>
</organism>
<dbReference type="GO" id="GO:0016791">
    <property type="term" value="F:phosphatase activity"/>
    <property type="evidence" value="ECO:0007669"/>
    <property type="project" value="TreeGrafter"/>
</dbReference>
<dbReference type="Gene3D" id="3.60.40.10">
    <property type="entry name" value="PPM-type phosphatase domain"/>
    <property type="match status" value="1"/>
</dbReference>
<dbReference type="Pfam" id="PF07228">
    <property type="entry name" value="SpoIIE"/>
    <property type="match status" value="1"/>
</dbReference>
<feature type="transmembrane region" description="Helical" evidence="2">
    <location>
        <begin position="45"/>
        <end position="68"/>
    </location>
</feature>
<sequence length="762" mass="81102">MLKAIGARTDLSTSGQKWGRALLSGGLMAILSHSGMMLDLKPFALAFFAAGLMAGENAAALLLGLFAGSFCRDLSQIDLLLPIGCAMTLLLLLLTDRFRVAGRVSAEALVSALSGVGVLLPGLYRSGGQVFEAALALLSAIIAAASAPAFLAALRLTPARKHLMQEERLAVALLSVAALIGLNALWPAGAVGLAGLMTLTMAANAGSGALAGAAAGLALMIGGAPPIRAVSLAAAGAAAGVLAARGKNWSAPGFVLCGGLAGLYDFSHSPGPVPFAVAAVAYLIIPERAVVRLRGWMRAARDHPCDPDALARRLRAETEHKLRALSEAFGELSEGYKLPIDMPDEQALISEMRARLCEGCGSYGDCWAGEENRAVRLLCQLISEAIDPDPGGMLSTGEIPPDIKRVCRRGESIPQRLRPMLQEFALVRRTELKRAGANQLVSAQFLQAQALLQGMADRQMRPLRVRDEAARRAMAALDRAGVPVRDAMALRGEQPEIVMTLSEGRWTREQAELAEESLSEELGGRYIAEPAQEDFPAEKRFIRLPKYAANWGVSCLSLEPGVPSGDSHLIRTLPGGRLLIALSDGMGTGEAARRESAQTVRLLWQFLLAEVDRDLALNTVNELMLGKSGEDMFATVDLCLIDLNTGRAEFSKLAASRSLILRNGEVRAVDGGRLPLGILEKVRPSVEEVELNPGDLLLMGTDGIMDVEEGVVESAIKNNTTLSPAELAECVVREVDKKTDQSRMDDRTVVCVRISKRRARGP</sequence>
<feature type="transmembrane region" description="Helical" evidence="2">
    <location>
        <begin position="169"/>
        <end position="189"/>
    </location>
</feature>
<evidence type="ECO:0000259" key="3">
    <source>
        <dbReference type="PROSITE" id="PS51746"/>
    </source>
</evidence>
<dbReference type="AlphaFoldDB" id="A0A9D1LCH9"/>
<comment type="caution">
    <text evidence="4">The sequence shown here is derived from an EMBL/GenBank/DDBJ whole genome shotgun (WGS) entry which is preliminary data.</text>
</comment>
<dbReference type="PANTHER" id="PTHR43156:SF2">
    <property type="entry name" value="STAGE II SPORULATION PROTEIN E"/>
    <property type="match status" value="1"/>
</dbReference>
<keyword evidence="2" id="KW-0472">Membrane</keyword>
<name>A0A9D1LCH9_9FIRM</name>
<keyword evidence="2" id="KW-1133">Transmembrane helix</keyword>
<dbReference type="Pfam" id="PF19732">
    <property type="entry name" value="SpoIIE_N"/>
    <property type="match status" value="1"/>
</dbReference>
<dbReference type="PROSITE" id="PS51746">
    <property type="entry name" value="PPM_2"/>
    <property type="match status" value="1"/>
</dbReference>
<dbReference type="SMART" id="SM00331">
    <property type="entry name" value="PP2C_SIG"/>
    <property type="match status" value="1"/>
</dbReference>
<evidence type="ECO:0000313" key="4">
    <source>
        <dbReference type="EMBL" id="HIU34465.1"/>
    </source>
</evidence>
<evidence type="ECO:0000256" key="1">
    <source>
        <dbReference type="ARBA" id="ARBA00022801"/>
    </source>
</evidence>
<gene>
    <name evidence="4" type="ORF">IAB02_07880</name>
</gene>
<dbReference type="EMBL" id="DVMU01000180">
    <property type="protein sequence ID" value="HIU34465.1"/>
    <property type="molecule type" value="Genomic_DNA"/>
</dbReference>
<dbReference type="PANTHER" id="PTHR43156">
    <property type="entry name" value="STAGE II SPORULATION PROTEIN E-RELATED"/>
    <property type="match status" value="1"/>
</dbReference>
<dbReference type="InterPro" id="IPR045768">
    <property type="entry name" value="SpoIIE_N"/>
</dbReference>
<evidence type="ECO:0000256" key="2">
    <source>
        <dbReference type="SAM" id="Phobius"/>
    </source>
</evidence>
<keyword evidence="1" id="KW-0378">Hydrolase</keyword>